<dbReference type="Gene3D" id="1.20.58.60">
    <property type="match status" value="1"/>
</dbReference>
<dbReference type="AlphaFoldDB" id="A0A5B7E275"/>
<comment type="caution">
    <text evidence="3">The sequence shown here is derived from an EMBL/GenBank/DDBJ whole genome shotgun (WGS) entry which is preliminary data.</text>
</comment>
<dbReference type="SUPFAM" id="SSF46966">
    <property type="entry name" value="Spectrin repeat"/>
    <property type="match status" value="1"/>
</dbReference>
<proteinExistence type="predicted"/>
<feature type="compositionally biased region" description="Polar residues" evidence="2">
    <location>
        <begin position="17"/>
        <end position="29"/>
    </location>
</feature>
<protein>
    <submittedName>
        <fullName evidence="3">Nesprin-1</fullName>
    </submittedName>
</protein>
<dbReference type="OrthoDB" id="18740at2759"/>
<reference evidence="3 4" key="1">
    <citation type="submission" date="2019-05" db="EMBL/GenBank/DDBJ databases">
        <title>Another draft genome of Portunus trituberculatus and its Hox gene families provides insights of decapod evolution.</title>
        <authorList>
            <person name="Jeong J.-H."/>
            <person name="Song I."/>
            <person name="Kim S."/>
            <person name="Choi T."/>
            <person name="Kim D."/>
            <person name="Ryu S."/>
            <person name="Kim W."/>
        </authorList>
    </citation>
    <scope>NUCLEOTIDE SEQUENCE [LARGE SCALE GENOMIC DNA]</scope>
    <source>
        <tissue evidence="3">Muscle</tissue>
    </source>
</reference>
<gene>
    <name evidence="3" type="primary">SYNE1_3</name>
    <name evidence="3" type="ORF">E2C01_021287</name>
</gene>
<sequence>MVAQTCSVALGNAAAPSGNTAAPQTSLGNTGPHVRREGDYRRPEYGLVESLRGKLTWLSGEAAFVEHLQAQLDDATRALHDAATDIAALDLYHHDHAAVQDKLLDVGCAGRVCGDAVQTVVRGVLALLRSDRCWPAPVVLPLREPAVLAARLYLDFWVKDLASPTGVILPLASRGGDAAGPSRERYIIVLLSFYPLEQSVGLRVNQTASEAKHLIGKTKSHYITEGRSLPQDVASQLSSLELEAESLVAKMEDEHQEAKRARTIRFEYNRDVESVQAWIQTAEAKVQDKSVEPHKLKEFLQEIHCEIGSVTDQLERLTRHGHMICQRTSNQGERELVANTITSLTEQLQQVKNWLEDKKAQVGDSLESWQLFIQLYNSLRSWVERQRNFLSEPLKFATLPEARGKLQEYAAAVKDCKWANKQAAEMTAELAKIGQCSDVGPLTDKQAEMEQEKADVESNLKEVMALLQEMAEEWEQCERKSKDVAGWIEKTRQSLDNPQNKKRSLRDQLANREKVLADVSIQKTKLVMAMEKLQVHFRDRMCAEAQVSHENEKLQRRLDELQVAVKEDCRTLETCVHQMDAYQQEIQRLRQQMVGVEQQLRIVSSPTYSPRDRDKAVAEQNVSVPPLTPDPWWLTNRTV</sequence>
<feature type="coiled-coil region" evidence="1">
    <location>
        <begin position="442"/>
        <end position="480"/>
    </location>
</feature>
<dbReference type="EMBL" id="VSRR010001854">
    <property type="protein sequence ID" value="MPC28091.1"/>
    <property type="molecule type" value="Genomic_DNA"/>
</dbReference>
<evidence type="ECO:0000256" key="1">
    <source>
        <dbReference type="SAM" id="Coils"/>
    </source>
</evidence>
<evidence type="ECO:0000313" key="4">
    <source>
        <dbReference type="Proteomes" id="UP000324222"/>
    </source>
</evidence>
<keyword evidence="1" id="KW-0175">Coiled coil</keyword>
<keyword evidence="4" id="KW-1185">Reference proteome</keyword>
<feature type="coiled-coil region" evidence="1">
    <location>
        <begin position="544"/>
        <end position="599"/>
    </location>
</feature>
<organism evidence="3 4">
    <name type="scientific">Portunus trituberculatus</name>
    <name type="common">Swimming crab</name>
    <name type="synonym">Neptunus trituberculatus</name>
    <dbReference type="NCBI Taxonomy" id="210409"/>
    <lineage>
        <taxon>Eukaryota</taxon>
        <taxon>Metazoa</taxon>
        <taxon>Ecdysozoa</taxon>
        <taxon>Arthropoda</taxon>
        <taxon>Crustacea</taxon>
        <taxon>Multicrustacea</taxon>
        <taxon>Malacostraca</taxon>
        <taxon>Eumalacostraca</taxon>
        <taxon>Eucarida</taxon>
        <taxon>Decapoda</taxon>
        <taxon>Pleocyemata</taxon>
        <taxon>Brachyura</taxon>
        <taxon>Eubrachyura</taxon>
        <taxon>Portunoidea</taxon>
        <taxon>Portunidae</taxon>
        <taxon>Portuninae</taxon>
        <taxon>Portunus</taxon>
    </lineage>
</organism>
<dbReference type="SMART" id="SM00150">
    <property type="entry name" value="SPEC"/>
    <property type="match status" value="2"/>
</dbReference>
<accession>A0A5B7E275</accession>
<dbReference type="Proteomes" id="UP000324222">
    <property type="component" value="Unassembled WGS sequence"/>
</dbReference>
<dbReference type="InterPro" id="IPR018159">
    <property type="entry name" value="Spectrin/alpha-actinin"/>
</dbReference>
<feature type="region of interest" description="Disordered" evidence="2">
    <location>
        <begin position="13"/>
        <end position="38"/>
    </location>
</feature>
<evidence type="ECO:0000313" key="3">
    <source>
        <dbReference type="EMBL" id="MPC28091.1"/>
    </source>
</evidence>
<name>A0A5B7E275_PORTR</name>
<evidence type="ECO:0000256" key="2">
    <source>
        <dbReference type="SAM" id="MobiDB-lite"/>
    </source>
</evidence>